<evidence type="ECO:0000313" key="1">
    <source>
        <dbReference type="EMBL" id="STC82838.1"/>
    </source>
</evidence>
<accession>A0A376D5M0</accession>
<organism evidence="1 2">
    <name type="scientific">Edwardsiella hoshinae</name>
    <dbReference type="NCBI Taxonomy" id="93378"/>
    <lineage>
        <taxon>Bacteria</taxon>
        <taxon>Pseudomonadati</taxon>
        <taxon>Pseudomonadota</taxon>
        <taxon>Gammaproteobacteria</taxon>
        <taxon>Enterobacterales</taxon>
        <taxon>Hafniaceae</taxon>
        <taxon>Edwardsiella</taxon>
    </lineage>
</organism>
<proteinExistence type="predicted"/>
<dbReference type="AlphaFoldDB" id="A0A376D5M0"/>
<evidence type="ECO:0000313" key="2">
    <source>
        <dbReference type="Proteomes" id="UP000255248"/>
    </source>
</evidence>
<name>A0A376D5M0_9GAMM</name>
<dbReference type="EMBL" id="UFXZ01000001">
    <property type="protein sequence ID" value="STC82838.1"/>
    <property type="molecule type" value="Genomic_DNA"/>
</dbReference>
<protein>
    <submittedName>
        <fullName evidence="1">Uncharacterized protein</fullName>
    </submittedName>
</protein>
<dbReference type="Proteomes" id="UP000255248">
    <property type="component" value="Unassembled WGS sequence"/>
</dbReference>
<gene>
    <name evidence="1" type="ORF">NCTC12121_00138</name>
</gene>
<reference evidence="1 2" key="1">
    <citation type="submission" date="2018-06" db="EMBL/GenBank/DDBJ databases">
        <authorList>
            <consortium name="Pathogen Informatics"/>
            <person name="Doyle S."/>
        </authorList>
    </citation>
    <scope>NUCLEOTIDE SEQUENCE [LARGE SCALE GENOMIC DNA]</scope>
    <source>
        <strain evidence="1 2">NCTC12121</strain>
    </source>
</reference>
<sequence>MNGKLVEKCNAWDGATAKSCRRQGTNSVLRIGAVRYVTRRRYSGTIQLTLV</sequence>